<keyword evidence="3" id="KW-0808">Transferase</keyword>
<dbReference type="InterPro" id="IPR045097">
    <property type="entry name" value="Thymidate_synth/dCMP_Mease"/>
</dbReference>
<feature type="domain" description="Thymidylate synthase/dCMP hydroxymethylase" evidence="5">
    <location>
        <begin position="30"/>
        <end position="315"/>
    </location>
</feature>
<dbReference type="AlphaFoldDB" id="A0A6C0HS59"/>
<evidence type="ECO:0000256" key="4">
    <source>
        <dbReference type="ARBA" id="ARBA00022727"/>
    </source>
</evidence>
<proteinExistence type="inferred from homology"/>
<dbReference type="NCBIfam" id="TIGR03284">
    <property type="entry name" value="thym_sym"/>
    <property type="match status" value="1"/>
</dbReference>
<name>A0A6C0HS59_9ZZZZ</name>
<dbReference type="PROSITE" id="PS00091">
    <property type="entry name" value="THYMIDYLATE_SYNTHASE"/>
    <property type="match status" value="1"/>
</dbReference>
<protein>
    <recommendedName>
        <fullName evidence="1">thymidylate synthase</fullName>
        <ecNumber evidence="1">2.1.1.45</ecNumber>
    </recommendedName>
</protein>
<evidence type="ECO:0000259" key="5">
    <source>
        <dbReference type="Pfam" id="PF00303"/>
    </source>
</evidence>
<dbReference type="InterPro" id="IPR036926">
    <property type="entry name" value="Thymidate_synth/dCMP_Mease_sf"/>
</dbReference>
<dbReference type="InterPro" id="IPR023451">
    <property type="entry name" value="Thymidate_synth/dCMP_Mease_dom"/>
</dbReference>
<dbReference type="CDD" id="cd00351">
    <property type="entry name" value="TS_Pyrimidine_HMase"/>
    <property type="match status" value="1"/>
</dbReference>
<dbReference type="HAMAP" id="MF_00008">
    <property type="entry name" value="Thymidy_synth_bact"/>
    <property type="match status" value="1"/>
</dbReference>
<dbReference type="FunFam" id="3.30.572.10:FF:000013">
    <property type="entry name" value="Thymidylate synthase"/>
    <property type="match status" value="1"/>
</dbReference>
<organism evidence="6">
    <name type="scientific">viral metagenome</name>
    <dbReference type="NCBI Taxonomy" id="1070528"/>
    <lineage>
        <taxon>unclassified sequences</taxon>
        <taxon>metagenomes</taxon>
        <taxon>organismal metagenomes</taxon>
    </lineage>
</organism>
<keyword evidence="2" id="KW-0489">Methyltransferase</keyword>
<dbReference type="Gene3D" id="3.30.572.10">
    <property type="entry name" value="Thymidylate synthase/dCMP hydroxymethylase domain"/>
    <property type="match status" value="1"/>
</dbReference>
<reference evidence="6" key="1">
    <citation type="journal article" date="2020" name="Nature">
        <title>Giant virus diversity and host interactions through global metagenomics.</title>
        <authorList>
            <person name="Schulz F."/>
            <person name="Roux S."/>
            <person name="Paez-Espino D."/>
            <person name="Jungbluth S."/>
            <person name="Walsh D.A."/>
            <person name="Denef V.J."/>
            <person name="McMahon K.D."/>
            <person name="Konstantinidis K.T."/>
            <person name="Eloe-Fadrosh E.A."/>
            <person name="Kyrpides N.C."/>
            <person name="Woyke T."/>
        </authorList>
    </citation>
    <scope>NUCLEOTIDE SEQUENCE</scope>
    <source>
        <strain evidence="6">GVMAG-M-3300023184-168</strain>
    </source>
</reference>
<dbReference type="InterPro" id="IPR020940">
    <property type="entry name" value="Thymidylate_synthase_AS"/>
</dbReference>
<dbReference type="PANTHER" id="PTHR11548:SF1">
    <property type="entry name" value="THYMIDYLATE SYNTHASE 1"/>
    <property type="match status" value="1"/>
</dbReference>
<dbReference type="Pfam" id="PF00303">
    <property type="entry name" value="Thymidylat_synt"/>
    <property type="match status" value="1"/>
</dbReference>
<evidence type="ECO:0000256" key="1">
    <source>
        <dbReference type="ARBA" id="ARBA00011947"/>
    </source>
</evidence>
<dbReference type="PANTHER" id="PTHR11548">
    <property type="entry name" value="THYMIDYLATE SYNTHASE 1"/>
    <property type="match status" value="1"/>
</dbReference>
<dbReference type="GO" id="GO:0004799">
    <property type="term" value="F:thymidylate synthase activity"/>
    <property type="evidence" value="ECO:0007669"/>
    <property type="project" value="UniProtKB-EC"/>
</dbReference>
<dbReference type="GO" id="GO:0005829">
    <property type="term" value="C:cytosol"/>
    <property type="evidence" value="ECO:0007669"/>
    <property type="project" value="TreeGrafter"/>
</dbReference>
<dbReference type="PRINTS" id="PR00108">
    <property type="entry name" value="THYMDSNTHASE"/>
</dbReference>
<sequence>MGIIISTFFKLINPNLQDNEDNEIIKSEEEQYLQLIRDVIEKGSLEEGRNGNTKSLFGYSMRFSLKDGTLPLLTTKRVAWKTCFHELMWFINGSTDNSILNKKDVHIWDANATREFLDSRFLYFNEVNDLGPIYGHQWRFYNANYTDCNTDYTGRGIDQLKMIIDQLKSDEGRTSRRLILTAWNPQQIDNMALPPCHILTQFHVRNKKYLSCSLYQRSGDIGLGVPFNIASYSFLVHILAKHCDLIPEDFVYFLGNAHIYESHIPVLESQLLKEPYAFPKISINKKHDNINDYSIEDIDWTEEYKHQGPLRMEIIA</sequence>
<dbReference type="GO" id="GO:0032259">
    <property type="term" value="P:methylation"/>
    <property type="evidence" value="ECO:0007669"/>
    <property type="project" value="UniProtKB-KW"/>
</dbReference>
<evidence type="ECO:0000256" key="2">
    <source>
        <dbReference type="ARBA" id="ARBA00022603"/>
    </source>
</evidence>
<dbReference type="InterPro" id="IPR000398">
    <property type="entry name" value="Thymidylate_synthase"/>
</dbReference>
<accession>A0A6C0HS59</accession>
<evidence type="ECO:0000256" key="3">
    <source>
        <dbReference type="ARBA" id="ARBA00022679"/>
    </source>
</evidence>
<keyword evidence="4" id="KW-0545">Nucleotide biosynthesis</keyword>
<dbReference type="EC" id="2.1.1.45" evidence="1"/>
<dbReference type="SUPFAM" id="SSF55831">
    <property type="entry name" value="Thymidylate synthase/dCMP hydroxymethylase"/>
    <property type="match status" value="1"/>
</dbReference>
<evidence type="ECO:0000313" key="6">
    <source>
        <dbReference type="EMBL" id="QHT83511.1"/>
    </source>
</evidence>
<dbReference type="GO" id="GO:0006231">
    <property type="term" value="P:dTMP biosynthetic process"/>
    <property type="evidence" value="ECO:0007669"/>
    <property type="project" value="InterPro"/>
</dbReference>
<dbReference type="EMBL" id="MN740010">
    <property type="protein sequence ID" value="QHT83511.1"/>
    <property type="molecule type" value="Genomic_DNA"/>
</dbReference>